<evidence type="ECO:0000256" key="3">
    <source>
        <dbReference type="ARBA" id="ARBA00022448"/>
    </source>
</evidence>
<gene>
    <name evidence="9" type="ORF">C3743_15790</name>
</gene>
<evidence type="ECO:0000256" key="2">
    <source>
        <dbReference type="ARBA" id="ARBA00010735"/>
    </source>
</evidence>
<evidence type="ECO:0000256" key="4">
    <source>
        <dbReference type="ARBA" id="ARBA00022475"/>
    </source>
</evidence>
<evidence type="ECO:0000313" key="9">
    <source>
        <dbReference type="EMBL" id="POZ81774.1"/>
    </source>
</evidence>
<evidence type="ECO:0000256" key="8">
    <source>
        <dbReference type="SAM" id="Phobius"/>
    </source>
</evidence>
<dbReference type="AlphaFoldDB" id="A0A2S5DRQ4"/>
<name>A0A2S5DRQ4_9BURK</name>
<dbReference type="RefSeq" id="WP_089460876.1">
    <property type="nucleotide sequence ID" value="NZ_CM009575.1"/>
</dbReference>
<dbReference type="EMBL" id="PQVP01000002">
    <property type="protein sequence ID" value="POZ81774.1"/>
    <property type="molecule type" value="Genomic_DNA"/>
</dbReference>
<keyword evidence="5 8" id="KW-0812">Transmembrane</keyword>
<sequence>MTRARLDLAALRAAAAPTLPLLGSIVVSFMTVGAAARSAGFNLPDAVAMTAFVFAAPAQLVMIDMLKSGVGIGAVSAAVVIINLRLLFMAFTVVSSLRTVPARRMAIWCAMLSGLSFTRFKLHQRDSDAEEDAWREELELAVSCVLLYVAAVLSTAVGNALGGLATPVWVDGLDVMVAMLLVGRIFNAGGGPGFVTVAIACAVLTPLSKTLNPAFGTLLMVFVLSWLFAVSPRIVDVVGRPRRQAHSQKP</sequence>
<feature type="transmembrane region" description="Helical" evidence="8">
    <location>
        <begin position="142"/>
        <end position="165"/>
    </location>
</feature>
<feature type="transmembrane region" description="Helical" evidence="8">
    <location>
        <begin position="70"/>
        <end position="93"/>
    </location>
</feature>
<keyword evidence="7 8" id="KW-0472">Membrane</keyword>
<evidence type="ECO:0000313" key="10">
    <source>
        <dbReference type="Proteomes" id="UP000238655"/>
    </source>
</evidence>
<keyword evidence="4" id="KW-1003">Cell membrane</keyword>
<dbReference type="GO" id="GO:0005886">
    <property type="term" value="C:plasma membrane"/>
    <property type="evidence" value="ECO:0007669"/>
    <property type="project" value="UniProtKB-SubCell"/>
</dbReference>
<evidence type="ECO:0000256" key="6">
    <source>
        <dbReference type="ARBA" id="ARBA00022989"/>
    </source>
</evidence>
<reference evidence="9 10" key="1">
    <citation type="submission" date="2018-01" db="EMBL/GenBank/DDBJ databases">
        <title>Successful Treatment of Persistent Burkholderia cepacia Bacteremia with Ceftazidime-Avibactam.</title>
        <authorList>
            <person name="Tamma P."/>
            <person name="Fan Y."/>
            <person name="Bergman Y."/>
            <person name="Sick-Samuels A."/>
            <person name="Hsu A."/>
            <person name="Timp W."/>
            <person name="Simner P."/>
        </authorList>
    </citation>
    <scope>NUCLEOTIDE SEQUENCE [LARGE SCALE GENOMIC DNA]</scope>
    <source>
        <strain evidence="9 10">170816</strain>
    </source>
</reference>
<keyword evidence="6 8" id="KW-1133">Transmembrane helix</keyword>
<keyword evidence="3" id="KW-0813">Transport</keyword>
<evidence type="ECO:0000256" key="5">
    <source>
        <dbReference type="ARBA" id="ARBA00022692"/>
    </source>
</evidence>
<protein>
    <submittedName>
        <fullName evidence="9">Branched-chain amino acid ABC transporter permease</fullName>
    </submittedName>
</protein>
<dbReference type="Proteomes" id="UP000238655">
    <property type="component" value="Chromosome 1"/>
</dbReference>
<comment type="subcellular location">
    <subcellularLocation>
        <location evidence="1">Cell membrane</location>
        <topology evidence="1">Multi-pass membrane protein</topology>
    </subcellularLocation>
</comment>
<organism evidence="9 10">
    <name type="scientific">Burkholderia contaminans</name>
    <dbReference type="NCBI Taxonomy" id="488447"/>
    <lineage>
        <taxon>Bacteria</taxon>
        <taxon>Pseudomonadati</taxon>
        <taxon>Pseudomonadota</taxon>
        <taxon>Betaproteobacteria</taxon>
        <taxon>Burkholderiales</taxon>
        <taxon>Burkholderiaceae</taxon>
        <taxon>Burkholderia</taxon>
        <taxon>Burkholderia cepacia complex</taxon>
    </lineage>
</organism>
<comment type="similarity">
    <text evidence="2">Belongs to the AzlC family.</text>
</comment>
<dbReference type="PANTHER" id="PTHR34979:SF1">
    <property type="entry name" value="INNER MEMBRANE PROTEIN YGAZ"/>
    <property type="match status" value="1"/>
</dbReference>
<dbReference type="Pfam" id="PF03591">
    <property type="entry name" value="AzlC"/>
    <property type="match status" value="1"/>
</dbReference>
<accession>A0A2S5DRQ4</accession>
<feature type="transmembrane region" description="Helical" evidence="8">
    <location>
        <begin position="21"/>
        <end position="40"/>
    </location>
</feature>
<dbReference type="InterPro" id="IPR011606">
    <property type="entry name" value="Brnchd-chn_aa_trnsp_permease"/>
</dbReference>
<dbReference type="PANTHER" id="PTHR34979">
    <property type="entry name" value="INNER MEMBRANE PROTEIN YGAZ"/>
    <property type="match status" value="1"/>
</dbReference>
<proteinExistence type="inferred from homology"/>
<evidence type="ECO:0000256" key="7">
    <source>
        <dbReference type="ARBA" id="ARBA00023136"/>
    </source>
</evidence>
<evidence type="ECO:0000256" key="1">
    <source>
        <dbReference type="ARBA" id="ARBA00004651"/>
    </source>
</evidence>
<dbReference type="GO" id="GO:1903785">
    <property type="term" value="P:L-valine transmembrane transport"/>
    <property type="evidence" value="ECO:0007669"/>
    <property type="project" value="TreeGrafter"/>
</dbReference>
<comment type="caution">
    <text evidence="9">The sequence shown here is derived from an EMBL/GenBank/DDBJ whole genome shotgun (WGS) entry which is preliminary data.</text>
</comment>
<feature type="transmembrane region" description="Helical" evidence="8">
    <location>
        <begin position="185"/>
        <end position="207"/>
    </location>
</feature>
<feature type="transmembrane region" description="Helical" evidence="8">
    <location>
        <begin position="214"/>
        <end position="235"/>
    </location>
</feature>